<evidence type="ECO:0000256" key="6">
    <source>
        <dbReference type="ARBA" id="ARBA00023268"/>
    </source>
</evidence>
<dbReference type="HAMAP" id="MF_00277">
    <property type="entry name" value="PII_uridylyl_transf"/>
    <property type="match status" value="1"/>
</dbReference>
<evidence type="ECO:0000259" key="10">
    <source>
        <dbReference type="PROSITE" id="PS51831"/>
    </source>
</evidence>
<feature type="region of interest" description="Uridylyl-removing" evidence="7">
    <location>
        <begin position="382"/>
        <end position="740"/>
    </location>
</feature>
<comment type="function">
    <text evidence="7">Modifies, by uridylylation and deuridylylation, the PII regulatory proteins (GlnB and homologs), in response to the nitrogen status of the cell that GlnD senses through the glutamine level. Under low glutamine levels, catalyzes the conversion of the PII proteins and UTP to PII-UMP and PPi, while under higher glutamine levels, GlnD hydrolyzes PII-UMP to PII and UMP (deuridylylation). Thus, controls uridylylation state and activity of the PII proteins, and plays an important role in the regulation of nitrogen metabolism.</text>
</comment>
<comment type="similarity">
    <text evidence="7">Belongs to the GlnD family.</text>
</comment>
<evidence type="ECO:0000256" key="5">
    <source>
        <dbReference type="ARBA" id="ARBA00022842"/>
    </source>
</evidence>
<dbReference type="SUPFAM" id="SSF81593">
    <property type="entry name" value="Nucleotidyltransferase substrate binding subunit/domain"/>
    <property type="match status" value="1"/>
</dbReference>
<comment type="activity regulation">
    <text evidence="7">Uridylyltransferase (UTase) activity is inhibited by glutamine, while glutamine activates uridylyl-removing (UR) activity.</text>
</comment>
<comment type="domain">
    <text evidence="7">Has four distinct domains: an N-terminal nucleotidyltransferase (NT) domain responsible for UTase activity, a central HD domain that encodes UR activity, and two C-terminal ACT domains that seem to have a role in glutamine sensing.</text>
</comment>
<dbReference type="SUPFAM" id="SSF55021">
    <property type="entry name" value="ACT-like"/>
    <property type="match status" value="2"/>
</dbReference>
<evidence type="ECO:0000313" key="12">
    <source>
        <dbReference type="Proteomes" id="UP001596492"/>
    </source>
</evidence>
<evidence type="ECO:0000259" key="9">
    <source>
        <dbReference type="PROSITE" id="PS51671"/>
    </source>
</evidence>
<dbReference type="Gene3D" id="1.10.3090.10">
    <property type="entry name" value="cca-adding enzyme, domain 2"/>
    <property type="match status" value="1"/>
</dbReference>
<feature type="domain" description="ACT" evidence="9">
    <location>
        <begin position="741"/>
        <end position="824"/>
    </location>
</feature>
<keyword evidence="5 7" id="KW-0460">Magnesium</keyword>
<evidence type="ECO:0000313" key="11">
    <source>
        <dbReference type="EMBL" id="MFC7292400.1"/>
    </source>
</evidence>
<dbReference type="CDD" id="cd04873">
    <property type="entry name" value="ACT_UUR-ACR-like"/>
    <property type="match status" value="1"/>
</dbReference>
<dbReference type="SUPFAM" id="SSF81891">
    <property type="entry name" value="Poly A polymerase C-terminal region-like"/>
    <property type="match status" value="1"/>
</dbReference>
<comment type="cofactor">
    <cofactor evidence="7">
        <name>Mg(2+)</name>
        <dbReference type="ChEBI" id="CHEBI:18420"/>
    </cofactor>
</comment>
<dbReference type="NCBIfam" id="NF003467">
    <property type="entry name" value="PRK05092.1"/>
    <property type="match status" value="1"/>
</dbReference>
<dbReference type="GO" id="GO:0008773">
    <property type="term" value="F:[protein-PII] uridylyltransferase activity"/>
    <property type="evidence" value="ECO:0007669"/>
    <property type="project" value="UniProtKB-EC"/>
</dbReference>
<dbReference type="PROSITE" id="PS51831">
    <property type="entry name" value="HD"/>
    <property type="match status" value="1"/>
</dbReference>
<organism evidence="11 12">
    <name type="scientific">Hirschia litorea</name>
    <dbReference type="NCBI Taxonomy" id="1199156"/>
    <lineage>
        <taxon>Bacteria</taxon>
        <taxon>Pseudomonadati</taxon>
        <taxon>Pseudomonadota</taxon>
        <taxon>Alphaproteobacteria</taxon>
        <taxon>Hyphomonadales</taxon>
        <taxon>Hyphomonadaceae</taxon>
        <taxon>Hirschia</taxon>
    </lineage>
</organism>
<dbReference type="EC" id="3.1.4.-" evidence="7"/>
<comment type="catalytic activity">
    <reaction evidence="7">
        <text>[protein-PII]-L-tyrosine + UTP = [protein-PII]-uridylyl-L-tyrosine + diphosphate</text>
        <dbReference type="Rhea" id="RHEA:13673"/>
        <dbReference type="Rhea" id="RHEA-COMP:12147"/>
        <dbReference type="Rhea" id="RHEA-COMP:12148"/>
        <dbReference type="ChEBI" id="CHEBI:33019"/>
        <dbReference type="ChEBI" id="CHEBI:46398"/>
        <dbReference type="ChEBI" id="CHEBI:46858"/>
        <dbReference type="ChEBI" id="CHEBI:90602"/>
        <dbReference type="EC" id="2.7.7.59"/>
    </reaction>
</comment>
<dbReference type="Proteomes" id="UP001596492">
    <property type="component" value="Unassembled WGS sequence"/>
</dbReference>
<gene>
    <name evidence="7" type="primary">glnD</name>
    <name evidence="11" type="ORF">ACFQS8_12285</name>
</gene>
<evidence type="ECO:0000256" key="3">
    <source>
        <dbReference type="ARBA" id="ARBA00022737"/>
    </source>
</evidence>
<comment type="caution">
    <text evidence="11">The sequence shown here is derived from an EMBL/GenBank/DDBJ whole genome shotgun (WGS) entry which is preliminary data.</text>
</comment>
<dbReference type="Pfam" id="PF08335">
    <property type="entry name" value="GlnD_UR_UTase"/>
    <property type="match status" value="1"/>
</dbReference>
<keyword evidence="6 7" id="KW-0511">Multifunctional enzyme</keyword>
<proteinExistence type="inferred from homology"/>
<dbReference type="InterPro" id="IPR013546">
    <property type="entry name" value="PII_UdlTrfase/GS_AdlTrfase"/>
</dbReference>
<name>A0ABW2INL0_9PROT</name>
<keyword evidence="3" id="KW-0677">Repeat</keyword>
<evidence type="ECO:0000256" key="7">
    <source>
        <dbReference type="HAMAP-Rule" id="MF_00277"/>
    </source>
</evidence>
<evidence type="ECO:0000256" key="2">
    <source>
        <dbReference type="ARBA" id="ARBA00022695"/>
    </source>
</evidence>
<dbReference type="EC" id="2.7.7.59" evidence="7"/>
<keyword evidence="2 7" id="KW-0548">Nucleotidyltransferase</keyword>
<dbReference type="PANTHER" id="PTHR47320:SF1">
    <property type="entry name" value="BIFUNCTIONAL URIDYLYLTRANSFERASE_URIDYLYL-REMOVING ENZYME"/>
    <property type="match status" value="1"/>
</dbReference>
<keyword evidence="12" id="KW-1185">Reference proteome</keyword>
<dbReference type="InterPro" id="IPR006674">
    <property type="entry name" value="HD_domain"/>
</dbReference>
<dbReference type="RefSeq" id="WP_382167797.1">
    <property type="nucleotide sequence ID" value="NZ_JBHTBR010000005.1"/>
</dbReference>
<dbReference type="InterPro" id="IPR045865">
    <property type="entry name" value="ACT-like_dom_sf"/>
</dbReference>
<feature type="domain" description="HD" evidence="10">
    <location>
        <begin position="505"/>
        <end position="626"/>
    </location>
</feature>
<dbReference type="CDD" id="cd04900">
    <property type="entry name" value="ACT_UUR-like_1"/>
    <property type="match status" value="1"/>
</dbReference>
<protein>
    <recommendedName>
        <fullName evidence="7">Bifunctional uridylyltransferase/uridylyl-removing enzyme</fullName>
        <shortName evidence="7">UTase/UR</shortName>
    </recommendedName>
    <alternativeName>
        <fullName evidence="7">Bifunctional [protein-PII] modification enzyme</fullName>
    </alternativeName>
    <alternativeName>
        <fullName evidence="7">Bifunctional nitrogen sensor protein</fullName>
    </alternativeName>
    <domain>
        <recommendedName>
            <fullName evidence="7">[Protein-PII] uridylyltransferase</fullName>
            <shortName evidence="7">PII uridylyltransferase</shortName>
            <shortName evidence="7">UTase</shortName>
            <ecNumber evidence="7">2.7.7.59</ecNumber>
        </recommendedName>
    </domain>
    <domain>
        <recommendedName>
            <fullName evidence="7">[Protein-PII]-UMP uridylyl-removing enzyme</fullName>
            <shortName evidence="7">UR</shortName>
            <ecNumber evidence="7">3.1.4.-</ecNumber>
        </recommendedName>
    </domain>
</protein>
<feature type="region of interest" description="Uridylyltransferase" evidence="7">
    <location>
        <begin position="1"/>
        <end position="381"/>
    </location>
</feature>
<dbReference type="NCBIfam" id="TIGR01693">
    <property type="entry name" value="UTase_glnD"/>
    <property type="match status" value="1"/>
</dbReference>
<dbReference type="Gene3D" id="3.30.460.10">
    <property type="entry name" value="Beta Polymerase, domain 2"/>
    <property type="match status" value="1"/>
</dbReference>
<keyword evidence="1 7" id="KW-0808">Transferase</keyword>
<dbReference type="CDD" id="cd05401">
    <property type="entry name" value="NT_GlnE_GlnD_like"/>
    <property type="match status" value="1"/>
</dbReference>
<dbReference type="InterPro" id="IPR043519">
    <property type="entry name" value="NT_sf"/>
</dbReference>
<dbReference type="CDD" id="cd00077">
    <property type="entry name" value="HDc"/>
    <property type="match status" value="1"/>
</dbReference>
<keyword evidence="4 7" id="KW-0378">Hydrolase</keyword>
<sequence>MQEIKSARPASSRRSRPGSWRISDIIDPRQLRIQLTAAHMDNVHDQQQARKRVLNLLHGALFRGRMIAQERLEAGADGLDTANLLSAVMDEVLHALYDYTTTHIFRVKNPTQGERMSVLAVGGYGRSALAPSSDVDLLFLRTYKQTAWAESVIEYMLYALWDLGLKVGHAFRTIDECIRLSKEDFTIRTAILDKRYLFGDAEIKEELDQRFNKEIIDGRAAEFVQAKLEERDRRISREGNSRFRVEPNVKEGKGGLRDLQTLFWLAKYVHGGDTFNEVLNNHVFSKSDAALFRREARFMWTVRCHLHYVAGRAEDRLSFDLQPEIASRMGFVDRAGMTGVERFMKRYFIAAKEVGALTRILCAKLEETEQKKPSGLLRFLPIPSSKLLENKDFILDGGRVSYANPDSVKSDPLNLLRLFDEADNAGYDIHPNAIAVVRDNLKELKVSYRKNPEAQKLFLDIVTSPDHPGTTLKIMNETGVLGRFLPEFGRIVGQTQFNMYHHYTVDEHTIRAVEAMNDVEKGELADEHPLSTVLFSKIQNRRALYLAMLLHDTGKGQGDQQIEGAKTARGACLRLGVEPEEAELVAWLVGNHLEMSDTAQRRDISDPKTVATFAKKVGTVERLRLLVVLTVCDIRAVGPGVWNSWKGQLLRELYYATEAALRGGRADEASVRAQIANRADDAREMFSQRSTNIPQSILSLENAYWISFEAEVHQWHAEQIASAQSDTICAARIEKELSATQVMVFAKDRPRLFADLCRVLTSAGADILSARLYSTNDGHVLDVFEIQTNIGDPFCEGDPIRLEHLCDSLRAIAVGEKPQTDFSDTEYKASRRQAAFIVEPVVSINKSASNSAIVIELSGRNRQGLMQEIANELLNANLSIQSAHAESYGMLVHDVFYVEANDGVIIDETKLTQDLLDVLRRGDLEAPRTPARALKRAKSSENR</sequence>
<dbReference type="EMBL" id="JBHTBR010000005">
    <property type="protein sequence ID" value="MFC7292400.1"/>
    <property type="molecule type" value="Genomic_DNA"/>
</dbReference>
<accession>A0ABW2INL0</accession>
<dbReference type="InterPro" id="IPR010043">
    <property type="entry name" value="UTase/UR"/>
</dbReference>
<dbReference type="PROSITE" id="PS51671">
    <property type="entry name" value="ACT"/>
    <property type="match status" value="2"/>
</dbReference>
<dbReference type="InterPro" id="IPR003607">
    <property type="entry name" value="HD/PDEase_dom"/>
</dbReference>
<dbReference type="SUPFAM" id="SSF81301">
    <property type="entry name" value="Nucleotidyltransferase"/>
    <property type="match status" value="1"/>
</dbReference>
<dbReference type="InterPro" id="IPR002912">
    <property type="entry name" value="ACT_dom"/>
</dbReference>
<comment type="catalytic activity">
    <reaction evidence="7">
        <text>[protein-PII]-uridylyl-L-tyrosine + H2O = [protein-PII]-L-tyrosine + UMP + H(+)</text>
        <dbReference type="Rhea" id="RHEA:48600"/>
        <dbReference type="Rhea" id="RHEA-COMP:12147"/>
        <dbReference type="Rhea" id="RHEA-COMP:12148"/>
        <dbReference type="ChEBI" id="CHEBI:15377"/>
        <dbReference type="ChEBI" id="CHEBI:15378"/>
        <dbReference type="ChEBI" id="CHEBI:46858"/>
        <dbReference type="ChEBI" id="CHEBI:57865"/>
        <dbReference type="ChEBI" id="CHEBI:90602"/>
    </reaction>
</comment>
<evidence type="ECO:0000256" key="1">
    <source>
        <dbReference type="ARBA" id="ARBA00022679"/>
    </source>
</evidence>
<feature type="domain" description="ACT" evidence="9">
    <location>
        <begin position="854"/>
        <end position="931"/>
    </location>
</feature>
<dbReference type="Pfam" id="PF01966">
    <property type="entry name" value="HD"/>
    <property type="match status" value="1"/>
</dbReference>
<feature type="region of interest" description="Disordered" evidence="8">
    <location>
        <begin position="1"/>
        <end position="20"/>
    </location>
</feature>
<dbReference type="PANTHER" id="PTHR47320">
    <property type="entry name" value="BIFUNCTIONAL URIDYLYLTRANSFERASE/URIDYLYL-REMOVING ENZYME"/>
    <property type="match status" value="1"/>
</dbReference>
<dbReference type="SMART" id="SM00471">
    <property type="entry name" value="HDc"/>
    <property type="match status" value="1"/>
</dbReference>
<evidence type="ECO:0000256" key="8">
    <source>
        <dbReference type="SAM" id="MobiDB-lite"/>
    </source>
</evidence>
<dbReference type="PIRSF" id="PIRSF006288">
    <property type="entry name" value="PII_uridyltransf"/>
    <property type="match status" value="1"/>
</dbReference>
<evidence type="ECO:0000256" key="4">
    <source>
        <dbReference type="ARBA" id="ARBA00022801"/>
    </source>
</evidence>
<reference evidence="12" key="1">
    <citation type="journal article" date="2019" name="Int. J. Syst. Evol. Microbiol.">
        <title>The Global Catalogue of Microorganisms (GCM) 10K type strain sequencing project: providing services to taxonomists for standard genome sequencing and annotation.</title>
        <authorList>
            <consortium name="The Broad Institute Genomics Platform"/>
            <consortium name="The Broad Institute Genome Sequencing Center for Infectious Disease"/>
            <person name="Wu L."/>
            <person name="Ma J."/>
        </authorList>
    </citation>
    <scope>NUCLEOTIDE SEQUENCE [LARGE SCALE GENOMIC DNA]</scope>
    <source>
        <strain evidence="12">CCUG 51308</strain>
    </source>
</reference>